<reference evidence="2 3" key="1">
    <citation type="submission" date="2019-07" db="EMBL/GenBank/DDBJ databases">
        <title>Whole genome shotgun sequence of Skermanella aerolata NBRC 106429.</title>
        <authorList>
            <person name="Hosoyama A."/>
            <person name="Uohara A."/>
            <person name="Ohji S."/>
            <person name="Ichikawa N."/>
        </authorList>
    </citation>
    <scope>NUCLEOTIDE SEQUENCE [LARGE SCALE GENOMIC DNA]</scope>
    <source>
        <strain evidence="2 3">NBRC 106429</strain>
    </source>
</reference>
<name>A0A512DZF4_9PROT</name>
<evidence type="ECO:0000313" key="3">
    <source>
        <dbReference type="Proteomes" id="UP000321523"/>
    </source>
</evidence>
<protein>
    <recommendedName>
        <fullName evidence="4">Bacterial virulence protein VirB8 domain-containing protein</fullName>
    </recommendedName>
</protein>
<keyword evidence="3" id="KW-1185">Reference proteome</keyword>
<proteinExistence type="predicted"/>
<evidence type="ECO:0000256" key="1">
    <source>
        <dbReference type="SAM" id="MobiDB-lite"/>
    </source>
</evidence>
<sequence>MFEKIRIRRTQPIPTTPPAPRFTPGWLAQQQRTTLRMLALGLVSSLGLNGYQVYKREQIAVQPPEVFAALLDADFASLKVIRANDLKADEFEAASKAEVKRLVYRLRRIDSPAQVQEMIDTLYCSVTGMAAVKANRSFERSAGVDMVRKGQKRIVSEKEVQVGRRPGERSSADGMWIGATWPEIVDDGMRRTTVQHSAEFRVQQFKAVSSEIRNCNPMGILVTDYEIFGSE</sequence>
<accession>A0A512DZF4</accession>
<dbReference type="EMBL" id="BJYZ01000032">
    <property type="protein sequence ID" value="GEO41819.1"/>
    <property type="molecule type" value="Genomic_DNA"/>
</dbReference>
<comment type="caution">
    <text evidence="2">The sequence shown here is derived from an EMBL/GenBank/DDBJ whole genome shotgun (WGS) entry which is preliminary data.</text>
</comment>
<evidence type="ECO:0008006" key="4">
    <source>
        <dbReference type="Google" id="ProtNLM"/>
    </source>
</evidence>
<dbReference type="AlphaFoldDB" id="A0A512DZF4"/>
<gene>
    <name evidence="2" type="ORF">SAE02_59670</name>
</gene>
<feature type="region of interest" description="Disordered" evidence="1">
    <location>
        <begin position="1"/>
        <end position="22"/>
    </location>
</feature>
<dbReference type="RefSeq" id="WP_044436861.1">
    <property type="nucleotide sequence ID" value="NZ_BJYZ01000032.1"/>
</dbReference>
<dbReference type="Proteomes" id="UP000321523">
    <property type="component" value="Unassembled WGS sequence"/>
</dbReference>
<organism evidence="2 3">
    <name type="scientific">Skermanella aerolata</name>
    <dbReference type="NCBI Taxonomy" id="393310"/>
    <lineage>
        <taxon>Bacteria</taxon>
        <taxon>Pseudomonadati</taxon>
        <taxon>Pseudomonadota</taxon>
        <taxon>Alphaproteobacteria</taxon>
        <taxon>Rhodospirillales</taxon>
        <taxon>Azospirillaceae</taxon>
        <taxon>Skermanella</taxon>
    </lineage>
</organism>
<evidence type="ECO:0000313" key="2">
    <source>
        <dbReference type="EMBL" id="GEO41819.1"/>
    </source>
</evidence>